<dbReference type="Proteomes" id="UP000002164">
    <property type="component" value="Chromosome"/>
</dbReference>
<dbReference type="KEGG" id="lsp:Bsph_4733"/>
<accession>B1HNW4</accession>
<evidence type="ECO:0000313" key="2">
    <source>
        <dbReference type="Proteomes" id="UP000002164"/>
    </source>
</evidence>
<sequence length="37" mass="4230">MVTAIKIILKLQNLSHNSPPFKQKGKLLYAISLFNFL</sequence>
<protein>
    <submittedName>
        <fullName evidence="1">Uncharacterized protein</fullName>
    </submittedName>
</protein>
<evidence type="ECO:0000313" key="1">
    <source>
        <dbReference type="EMBL" id="ACA42177.1"/>
    </source>
</evidence>
<gene>
    <name evidence="1" type="ordered locus">Bsph_4733</name>
</gene>
<dbReference type="AlphaFoldDB" id="B1HNW4"/>
<dbReference type="EnsemblBacteria" id="ACA42177">
    <property type="protein sequence ID" value="ACA42177"/>
    <property type="gene ID" value="Bsph_4733"/>
</dbReference>
<reference evidence="1 2" key="1">
    <citation type="journal article" date="2008" name="J. Bacteriol.">
        <title>Complete genome sequence of the mosquitocidal bacterium Bacillus sphaericus C3-41 and comparison with those of closely related Bacillus species.</title>
        <authorList>
            <person name="Hu X."/>
            <person name="Fan W."/>
            <person name="Han B."/>
            <person name="Liu H."/>
            <person name="Zheng D."/>
            <person name="Li Q."/>
            <person name="Dong W."/>
            <person name="Yan J."/>
            <person name="Gao M."/>
            <person name="Berry C."/>
            <person name="Yuan Z."/>
        </authorList>
    </citation>
    <scope>NUCLEOTIDE SEQUENCE [LARGE SCALE GENOMIC DNA]</scope>
    <source>
        <strain evidence="1 2">C3-41</strain>
    </source>
</reference>
<organism evidence="1 2">
    <name type="scientific">Lysinibacillus sphaericus (strain C3-41)</name>
    <dbReference type="NCBI Taxonomy" id="444177"/>
    <lineage>
        <taxon>Bacteria</taxon>
        <taxon>Bacillati</taxon>
        <taxon>Bacillota</taxon>
        <taxon>Bacilli</taxon>
        <taxon>Bacillales</taxon>
        <taxon>Bacillaceae</taxon>
        <taxon>Lysinibacillus</taxon>
    </lineage>
</organism>
<dbReference type="HOGENOM" id="CLU_3345507_0_0_9"/>
<proteinExistence type="predicted"/>
<dbReference type="EMBL" id="CP000817">
    <property type="protein sequence ID" value="ACA42177.1"/>
    <property type="molecule type" value="Genomic_DNA"/>
</dbReference>
<name>B1HNW4_LYSSC</name>